<sequence length="361" mass="38995">MRRKQVGRILLAVLAGVLILPLVWVASATTGAERLQRLAELTGYRLRGSNFDPVDGETKGVFRGSPSHVTLTGQIYHDLIVAQQWGQRVSRLDTAGSVVWSVKTSLPVVGAELFDDHLVVATLDRVIALAPENGRQVWERMIDFTPSGLGRATGAAILLPPAAEAAPLAVSSADGETSTLPVLPLGMARHLIVRDNEIIIARTFDHQVTRTGTDGSPINSIDSYFPNYVQVLDGDTIAVAEEHANRIVRVSFSTGARTSFASCAHPLFADTTTTPATIVARQARTATSTRGVNAPRSLCDSRVQSDAIYSPNGFHVVDQRYIYVADTDNHRIVLFDVNTGNRIGTLTGFNNPIRVIAIQPK</sequence>
<feature type="domain" description="Pyrrolo-quinoline quinone repeat" evidence="1">
    <location>
        <begin position="79"/>
        <end position="142"/>
    </location>
</feature>
<dbReference type="AlphaFoldDB" id="A0A6L5YWS1"/>
<dbReference type="InterPro" id="IPR002372">
    <property type="entry name" value="PQQ_rpt_dom"/>
</dbReference>
<gene>
    <name evidence="2" type="ORF">GE300_00565</name>
</gene>
<dbReference type="Gene3D" id="2.40.128.630">
    <property type="match status" value="1"/>
</dbReference>
<reference evidence="2 3" key="1">
    <citation type="submission" date="2019-10" db="EMBL/GenBank/DDBJ databases">
        <title>Cognatihalovulum marinum gen. nov. sp. nov., a new member of the family Rhodobacteraceae isolated from deep seawater of the Northwest Indian Ocean.</title>
        <authorList>
            <person name="Ruan C."/>
            <person name="Wang J."/>
            <person name="Zheng X."/>
            <person name="Song L."/>
            <person name="Zhu Y."/>
            <person name="Huang Y."/>
            <person name="Lu Z."/>
            <person name="Du W."/>
            <person name="Huang L."/>
            <person name="Dai X."/>
        </authorList>
    </citation>
    <scope>NUCLEOTIDE SEQUENCE [LARGE SCALE GENOMIC DNA]</scope>
    <source>
        <strain evidence="2 3">2CG4</strain>
    </source>
</reference>
<protein>
    <submittedName>
        <fullName evidence="2">PQQ-binding-like beta-propeller repeat protein</fullName>
    </submittedName>
</protein>
<dbReference type="InterPro" id="IPR011042">
    <property type="entry name" value="6-blade_b-propeller_TolB-like"/>
</dbReference>
<dbReference type="RefSeq" id="WP_154443860.1">
    <property type="nucleotide sequence ID" value="NZ_WIND01000001.1"/>
</dbReference>
<dbReference type="Proteomes" id="UP000474957">
    <property type="component" value="Unassembled WGS sequence"/>
</dbReference>
<organism evidence="2 3">
    <name type="scientific">Halovulum marinum</name>
    <dbReference type="NCBI Taxonomy" id="2662447"/>
    <lineage>
        <taxon>Bacteria</taxon>
        <taxon>Pseudomonadati</taxon>
        <taxon>Pseudomonadota</taxon>
        <taxon>Alphaproteobacteria</taxon>
        <taxon>Rhodobacterales</taxon>
        <taxon>Paracoccaceae</taxon>
        <taxon>Halovulum</taxon>
    </lineage>
</organism>
<keyword evidence="3" id="KW-1185">Reference proteome</keyword>
<evidence type="ECO:0000259" key="1">
    <source>
        <dbReference type="Pfam" id="PF13360"/>
    </source>
</evidence>
<dbReference type="Gene3D" id="2.120.10.30">
    <property type="entry name" value="TolB, C-terminal domain"/>
    <property type="match status" value="1"/>
</dbReference>
<accession>A0A6L5YWS1</accession>
<name>A0A6L5YWS1_9RHOB</name>
<evidence type="ECO:0000313" key="3">
    <source>
        <dbReference type="Proteomes" id="UP000474957"/>
    </source>
</evidence>
<proteinExistence type="predicted"/>
<dbReference type="EMBL" id="WIND01000001">
    <property type="protein sequence ID" value="MSU88104.1"/>
    <property type="molecule type" value="Genomic_DNA"/>
</dbReference>
<dbReference type="SUPFAM" id="SSF63825">
    <property type="entry name" value="YWTD domain"/>
    <property type="match status" value="1"/>
</dbReference>
<evidence type="ECO:0000313" key="2">
    <source>
        <dbReference type="EMBL" id="MSU88104.1"/>
    </source>
</evidence>
<comment type="caution">
    <text evidence="2">The sequence shown here is derived from an EMBL/GenBank/DDBJ whole genome shotgun (WGS) entry which is preliminary data.</text>
</comment>
<dbReference type="Pfam" id="PF13360">
    <property type="entry name" value="PQQ_2"/>
    <property type="match status" value="1"/>
</dbReference>